<evidence type="ECO:0000259" key="2">
    <source>
        <dbReference type="Pfam" id="PF05425"/>
    </source>
</evidence>
<comment type="caution">
    <text evidence="3">The sequence shown here is derived from an EMBL/GenBank/DDBJ whole genome shotgun (WGS) entry which is preliminary data.</text>
</comment>
<dbReference type="InterPro" id="IPR008457">
    <property type="entry name" value="Cu-R_CopD_dom"/>
</dbReference>
<dbReference type="EMBL" id="JBBPCO010000008">
    <property type="protein sequence ID" value="MEK8089861.1"/>
    <property type="molecule type" value="Genomic_DNA"/>
</dbReference>
<evidence type="ECO:0000256" key="1">
    <source>
        <dbReference type="SAM" id="Phobius"/>
    </source>
</evidence>
<gene>
    <name evidence="3" type="ORF">WOB96_08775</name>
</gene>
<keyword evidence="1" id="KW-0812">Transmembrane</keyword>
<feature type="transmembrane region" description="Helical" evidence="1">
    <location>
        <begin position="82"/>
        <end position="103"/>
    </location>
</feature>
<sequence length="152" mass="17169">MLYGILKFLHVAAMLTWVGGMFFAYMVLRPAAAELLQAPDRLRLWRGVFGRFFPWVWATVALILVSGFGMIFDTGDMSTAPIYVHLMLGLGLVMMLIFAHVFFAPYRRLKRQVEAQNWADAGKALGQIRMLVGINTLIGFVVVFIATHKLLF</sequence>
<dbReference type="Proteomes" id="UP001446205">
    <property type="component" value="Unassembled WGS sequence"/>
</dbReference>
<accession>A0ABU9D8W4</accession>
<dbReference type="RefSeq" id="WP_341370919.1">
    <property type="nucleotide sequence ID" value="NZ_JBBPCO010000008.1"/>
</dbReference>
<evidence type="ECO:0000313" key="3">
    <source>
        <dbReference type="EMBL" id="MEK8089861.1"/>
    </source>
</evidence>
<feature type="transmembrane region" description="Helical" evidence="1">
    <location>
        <begin position="48"/>
        <end position="70"/>
    </location>
</feature>
<keyword evidence="1" id="KW-1133">Transmembrane helix</keyword>
<evidence type="ECO:0000313" key="4">
    <source>
        <dbReference type="Proteomes" id="UP001446205"/>
    </source>
</evidence>
<reference evidence="3 4" key="1">
    <citation type="submission" date="2024-04" db="EMBL/GenBank/DDBJ databases">
        <authorList>
            <person name="Abashina T."/>
            <person name="Shaikin A."/>
        </authorList>
    </citation>
    <scope>NUCLEOTIDE SEQUENCE [LARGE SCALE GENOMIC DNA]</scope>
    <source>
        <strain evidence="3 4">AAFK</strain>
    </source>
</reference>
<protein>
    <submittedName>
        <fullName evidence="3">CopD family protein</fullName>
    </submittedName>
</protein>
<feature type="transmembrane region" description="Helical" evidence="1">
    <location>
        <begin position="6"/>
        <end position="28"/>
    </location>
</feature>
<feature type="domain" description="Copper resistance protein D" evidence="2">
    <location>
        <begin position="48"/>
        <end position="146"/>
    </location>
</feature>
<dbReference type="Pfam" id="PF05425">
    <property type="entry name" value="CopD"/>
    <property type="match status" value="1"/>
</dbReference>
<name>A0ABU9D8W4_9PROT</name>
<keyword evidence="1" id="KW-0472">Membrane</keyword>
<keyword evidence="4" id="KW-1185">Reference proteome</keyword>
<feature type="transmembrane region" description="Helical" evidence="1">
    <location>
        <begin position="124"/>
        <end position="146"/>
    </location>
</feature>
<organism evidence="3 4">
    <name type="scientific">Thermithiobacillus plumbiphilus</name>
    <dbReference type="NCBI Taxonomy" id="1729899"/>
    <lineage>
        <taxon>Bacteria</taxon>
        <taxon>Pseudomonadati</taxon>
        <taxon>Pseudomonadota</taxon>
        <taxon>Acidithiobacillia</taxon>
        <taxon>Acidithiobacillales</taxon>
        <taxon>Thermithiobacillaceae</taxon>
        <taxon>Thermithiobacillus</taxon>
    </lineage>
</organism>
<proteinExistence type="predicted"/>